<dbReference type="PROSITE" id="PS50925">
    <property type="entry name" value="BLUF"/>
    <property type="match status" value="1"/>
</dbReference>
<dbReference type="InterPro" id="IPR036046">
    <property type="entry name" value="Acylphosphatase-like_dom_sf"/>
</dbReference>
<evidence type="ECO:0000313" key="2">
    <source>
        <dbReference type="EMBL" id="RRQ50666.1"/>
    </source>
</evidence>
<accession>A0A3R8R2R5</accession>
<dbReference type="SMART" id="SM01034">
    <property type="entry name" value="BLUF"/>
    <property type="match status" value="1"/>
</dbReference>
<gene>
    <name evidence="2" type="ORF">DZC72_09080</name>
</gene>
<feature type="domain" description="BLUF" evidence="1">
    <location>
        <begin position="1"/>
        <end position="92"/>
    </location>
</feature>
<protein>
    <submittedName>
        <fullName evidence="2">BLUF domain-containing protein</fullName>
    </submittedName>
</protein>
<comment type="caution">
    <text evidence="2">The sequence shown here is derived from an EMBL/GenBank/DDBJ whole genome shotgun (WGS) entry which is preliminary data.</text>
</comment>
<proteinExistence type="predicted"/>
<dbReference type="EMBL" id="QUSX01000001">
    <property type="protein sequence ID" value="RRQ50666.1"/>
    <property type="molecule type" value="Genomic_DNA"/>
</dbReference>
<dbReference type="Gene3D" id="3.30.70.100">
    <property type="match status" value="1"/>
</dbReference>
<dbReference type="Pfam" id="PF04940">
    <property type="entry name" value="BLUF"/>
    <property type="match status" value="1"/>
</dbReference>
<organism evidence="2 3">
    <name type="scientific">Maribacter algicola</name>
    <dbReference type="NCBI Taxonomy" id="2498892"/>
    <lineage>
        <taxon>Bacteria</taxon>
        <taxon>Pseudomonadati</taxon>
        <taxon>Bacteroidota</taxon>
        <taxon>Flavobacteriia</taxon>
        <taxon>Flavobacteriales</taxon>
        <taxon>Flavobacteriaceae</taxon>
        <taxon>Maribacter</taxon>
    </lineage>
</organism>
<dbReference type="InterPro" id="IPR007024">
    <property type="entry name" value="BLUF_domain"/>
</dbReference>
<keyword evidence="3" id="KW-1185">Reference proteome</keyword>
<evidence type="ECO:0000259" key="1">
    <source>
        <dbReference type="PROSITE" id="PS50925"/>
    </source>
</evidence>
<dbReference type="GO" id="GO:0009882">
    <property type="term" value="F:blue light photoreceptor activity"/>
    <property type="evidence" value="ECO:0007669"/>
    <property type="project" value="InterPro"/>
</dbReference>
<dbReference type="AlphaFoldDB" id="A0A3R8R2R5"/>
<dbReference type="SUPFAM" id="SSF54975">
    <property type="entry name" value="Acylphosphatase/BLUF domain-like"/>
    <property type="match status" value="1"/>
</dbReference>
<dbReference type="OrthoDB" id="1122028at2"/>
<reference evidence="3" key="1">
    <citation type="submission" date="2018-12" db="EMBL/GenBank/DDBJ databases">
        <title>Maribacter lutimaris sp. nov., isolated from marine sediment.</title>
        <authorList>
            <person name="Kim K.K."/>
        </authorList>
    </citation>
    <scope>NUCLEOTIDE SEQUENCE [LARGE SCALE GENOMIC DNA]</scope>
    <source>
        <strain evidence="3">PoM-212</strain>
    </source>
</reference>
<name>A0A3R8R2R5_9FLAO</name>
<dbReference type="Proteomes" id="UP000286990">
    <property type="component" value="Unassembled WGS sequence"/>
</dbReference>
<dbReference type="GO" id="GO:0071949">
    <property type="term" value="F:FAD binding"/>
    <property type="evidence" value="ECO:0007669"/>
    <property type="project" value="InterPro"/>
</dbReference>
<sequence>MHELTYTSLAKKNIGLKDLNDILDEANEFNKAHSITGCLVYHNGLFVQTLHGEKKVIFNLLKSIKSDNRHSNLNLVWEGPAEKEVFQGWHMAFFSPKNSNKPSEELIDFERNLITLSSFYQADSASVRIFWSIVKDLCLNEAKMP</sequence>
<evidence type="ECO:0000313" key="3">
    <source>
        <dbReference type="Proteomes" id="UP000286990"/>
    </source>
</evidence>
<dbReference type="RefSeq" id="WP_125222488.1">
    <property type="nucleotide sequence ID" value="NZ_QUSX01000001.1"/>
</dbReference>